<comment type="similarity">
    <text evidence="5">Belongs to the cyclophilin-type PPIase family. PPIL2 subfamily.</text>
</comment>
<dbReference type="GO" id="GO:0004103">
    <property type="term" value="F:choline kinase activity"/>
    <property type="evidence" value="ECO:0007669"/>
    <property type="project" value="TreeGrafter"/>
</dbReference>
<dbReference type="PROSITE" id="PS51698">
    <property type="entry name" value="U_BOX"/>
    <property type="match status" value="1"/>
</dbReference>
<accession>A0A8H7UFL5</accession>
<dbReference type="Pfam" id="PF01633">
    <property type="entry name" value="Choline_kinase"/>
    <property type="match status" value="1"/>
</dbReference>
<keyword evidence="9" id="KW-0413">Isomerase</keyword>
<evidence type="ECO:0000256" key="4">
    <source>
        <dbReference type="ARBA" id="ARBA00004123"/>
    </source>
</evidence>
<evidence type="ECO:0000259" key="13">
    <source>
        <dbReference type="PROSITE" id="PS50072"/>
    </source>
</evidence>
<evidence type="ECO:0000259" key="14">
    <source>
        <dbReference type="PROSITE" id="PS51698"/>
    </source>
</evidence>
<dbReference type="Gene3D" id="2.40.100.10">
    <property type="entry name" value="Cyclophilin-like"/>
    <property type="match status" value="1"/>
</dbReference>
<comment type="catalytic activity">
    <reaction evidence="1">
        <text>S-ubiquitinyl-[E2 ubiquitin-conjugating enzyme]-L-cysteine + [acceptor protein]-L-lysine = [E2 ubiquitin-conjugating enzyme]-L-cysteine + N(6)-ubiquitinyl-[acceptor protein]-L-lysine.</text>
        <dbReference type="EC" id="2.3.2.27"/>
    </reaction>
</comment>
<organism evidence="15 16">
    <name type="scientific">Umbelopsis vinacea</name>
    <dbReference type="NCBI Taxonomy" id="44442"/>
    <lineage>
        <taxon>Eukaryota</taxon>
        <taxon>Fungi</taxon>
        <taxon>Fungi incertae sedis</taxon>
        <taxon>Mucoromycota</taxon>
        <taxon>Mucoromycotina</taxon>
        <taxon>Umbelopsidomycetes</taxon>
        <taxon>Umbelopsidales</taxon>
        <taxon>Umbelopsidaceae</taxon>
        <taxon>Umbelopsis</taxon>
    </lineage>
</organism>
<dbReference type="PROSITE" id="PS50072">
    <property type="entry name" value="CSA_PPIASE_2"/>
    <property type="match status" value="1"/>
</dbReference>
<dbReference type="CDD" id="cd05157">
    <property type="entry name" value="ETNK_euk"/>
    <property type="match status" value="1"/>
</dbReference>
<keyword evidence="6" id="KW-0808">Transferase</keyword>
<dbReference type="AlphaFoldDB" id="A0A8H7UFL5"/>
<feature type="region of interest" description="Disordered" evidence="12">
    <location>
        <begin position="664"/>
        <end position="699"/>
    </location>
</feature>
<feature type="compositionally biased region" description="Basic and acidic residues" evidence="12">
    <location>
        <begin position="928"/>
        <end position="944"/>
    </location>
</feature>
<dbReference type="GO" id="GO:0016567">
    <property type="term" value="P:protein ubiquitination"/>
    <property type="evidence" value="ECO:0007669"/>
    <property type="project" value="InterPro"/>
</dbReference>
<dbReference type="InterPro" id="IPR002130">
    <property type="entry name" value="Cyclophilin-type_PPIase_dom"/>
</dbReference>
<keyword evidence="10" id="KW-0539">Nucleus</keyword>
<dbReference type="GO" id="GO:0061630">
    <property type="term" value="F:ubiquitin protein ligase activity"/>
    <property type="evidence" value="ECO:0007669"/>
    <property type="project" value="UniProtKB-EC"/>
</dbReference>
<dbReference type="SUPFAM" id="SSF57850">
    <property type="entry name" value="RING/U-box"/>
    <property type="match status" value="1"/>
</dbReference>
<evidence type="ECO:0000256" key="7">
    <source>
        <dbReference type="ARBA" id="ARBA00022786"/>
    </source>
</evidence>
<dbReference type="FunFam" id="2.40.100.10:FF:000014">
    <property type="entry name" value="Peptidyl-prolyl cis-trans isomerase cyp65"/>
    <property type="match status" value="1"/>
</dbReference>
<feature type="domain" description="U-box" evidence="14">
    <location>
        <begin position="487"/>
        <end position="560"/>
    </location>
</feature>
<keyword evidence="8" id="KW-0697">Rotamase</keyword>
<feature type="compositionally biased region" description="Basic and acidic residues" evidence="12">
    <location>
        <begin position="664"/>
        <end position="679"/>
    </location>
</feature>
<keyword evidence="7" id="KW-0833">Ubl conjugation pathway</keyword>
<comment type="subcellular location">
    <subcellularLocation>
        <location evidence="4">Nucleus</location>
    </subcellularLocation>
</comment>
<evidence type="ECO:0000313" key="16">
    <source>
        <dbReference type="Proteomes" id="UP000612746"/>
    </source>
</evidence>
<reference evidence="15" key="1">
    <citation type="submission" date="2020-12" db="EMBL/GenBank/DDBJ databases">
        <title>Metabolic potential, ecology and presence of endohyphal bacteria is reflected in genomic diversity of Mucoromycotina.</title>
        <authorList>
            <person name="Muszewska A."/>
            <person name="Okrasinska A."/>
            <person name="Steczkiewicz K."/>
            <person name="Drgas O."/>
            <person name="Orlowska M."/>
            <person name="Perlinska-Lenart U."/>
            <person name="Aleksandrzak-Piekarczyk T."/>
            <person name="Szatraj K."/>
            <person name="Zielenkiewicz U."/>
            <person name="Pilsyk S."/>
            <person name="Malc E."/>
            <person name="Mieczkowski P."/>
            <person name="Kruszewska J.S."/>
            <person name="Biernat P."/>
            <person name="Pawlowska J."/>
        </authorList>
    </citation>
    <scope>NUCLEOTIDE SEQUENCE</scope>
    <source>
        <strain evidence="15">WA0000051536</strain>
    </source>
</reference>
<dbReference type="InterPro" id="IPR020892">
    <property type="entry name" value="Cyclophilin-type_PPIase_CS"/>
</dbReference>
<evidence type="ECO:0000256" key="6">
    <source>
        <dbReference type="ARBA" id="ARBA00022679"/>
    </source>
</evidence>
<feature type="compositionally biased region" description="Polar residues" evidence="12">
    <location>
        <begin position="996"/>
        <end position="1006"/>
    </location>
</feature>
<name>A0A8H7UFL5_9FUNG</name>
<dbReference type="Pfam" id="PF00160">
    <property type="entry name" value="Pro_isomerase"/>
    <property type="match status" value="1"/>
</dbReference>
<dbReference type="GO" id="GO:0003755">
    <property type="term" value="F:peptidyl-prolyl cis-trans isomerase activity"/>
    <property type="evidence" value="ECO:0007669"/>
    <property type="project" value="UniProtKB-KW"/>
</dbReference>
<dbReference type="SUPFAM" id="SSF56112">
    <property type="entry name" value="Protein kinase-like (PK-like)"/>
    <property type="match status" value="1"/>
</dbReference>
<dbReference type="FunFam" id="3.30.40.10:FF:000079">
    <property type="entry name" value="Peptidyl-prolyl cis-trans isomerase 2"/>
    <property type="match status" value="1"/>
</dbReference>
<dbReference type="EMBL" id="JAEPRA010000006">
    <property type="protein sequence ID" value="KAG2183951.1"/>
    <property type="molecule type" value="Genomic_DNA"/>
</dbReference>
<proteinExistence type="inferred from homology"/>
<protein>
    <recommendedName>
        <fullName evidence="17">Peptidylprolyl isomerase</fullName>
    </recommendedName>
</protein>
<dbReference type="Gene3D" id="3.30.200.20">
    <property type="entry name" value="Phosphorylase Kinase, domain 1"/>
    <property type="match status" value="1"/>
</dbReference>
<dbReference type="GO" id="GO:0006646">
    <property type="term" value="P:phosphatidylethanolamine biosynthetic process"/>
    <property type="evidence" value="ECO:0007669"/>
    <property type="project" value="TreeGrafter"/>
</dbReference>
<evidence type="ECO:0000256" key="10">
    <source>
        <dbReference type="ARBA" id="ARBA00023242"/>
    </source>
</evidence>
<dbReference type="Gene3D" id="3.30.40.10">
    <property type="entry name" value="Zinc/RING finger domain, C3HC4 (zinc finger)"/>
    <property type="match status" value="1"/>
</dbReference>
<dbReference type="GO" id="GO:0005634">
    <property type="term" value="C:nucleus"/>
    <property type="evidence" value="ECO:0007669"/>
    <property type="project" value="UniProtKB-SubCell"/>
</dbReference>
<dbReference type="Proteomes" id="UP000612746">
    <property type="component" value="Unassembled WGS sequence"/>
</dbReference>
<feature type="domain" description="PPIase cyclophilin-type" evidence="13">
    <location>
        <begin position="756"/>
        <end position="903"/>
    </location>
</feature>
<dbReference type="SMART" id="SM00504">
    <property type="entry name" value="Ubox"/>
    <property type="match status" value="1"/>
</dbReference>
<dbReference type="PANTHER" id="PTHR22603:SF93">
    <property type="entry name" value="RE24176P"/>
    <property type="match status" value="1"/>
</dbReference>
<dbReference type="GO" id="GO:0006457">
    <property type="term" value="P:protein folding"/>
    <property type="evidence" value="ECO:0007669"/>
    <property type="project" value="InterPro"/>
</dbReference>
<evidence type="ECO:0000256" key="8">
    <source>
        <dbReference type="ARBA" id="ARBA00023110"/>
    </source>
</evidence>
<feature type="region of interest" description="Disordered" evidence="12">
    <location>
        <begin position="922"/>
        <end position="1006"/>
    </location>
</feature>
<evidence type="ECO:0000256" key="3">
    <source>
        <dbReference type="ARBA" id="ARBA00003697"/>
    </source>
</evidence>
<evidence type="ECO:0000256" key="9">
    <source>
        <dbReference type="ARBA" id="ARBA00023235"/>
    </source>
</evidence>
<comment type="catalytic activity">
    <reaction evidence="2">
        <text>[protein]-peptidylproline (omega=180) = [protein]-peptidylproline (omega=0)</text>
        <dbReference type="Rhea" id="RHEA:16237"/>
        <dbReference type="Rhea" id="RHEA-COMP:10747"/>
        <dbReference type="Rhea" id="RHEA-COMP:10748"/>
        <dbReference type="ChEBI" id="CHEBI:83833"/>
        <dbReference type="ChEBI" id="CHEBI:83834"/>
        <dbReference type="EC" id="5.2.1.8"/>
    </reaction>
</comment>
<comment type="function">
    <text evidence="3">May catalyze the cis-trans isomerization of proline imidic peptide bonds in oligopeptides thereby assisting the folding of proteins. May also function as a chaperone, playing a role in intracellular transport of proteins. May also have a protein ubiquitin ligase activity acting as an E3 ubiquitin protein ligase or as a ubiquitin-ubiquitin ligase promoting elongation of ubiquitin chains on proteins.</text>
</comment>
<dbReference type="OrthoDB" id="407558at2759"/>
<dbReference type="SUPFAM" id="SSF50891">
    <property type="entry name" value="Cyclophilin-like"/>
    <property type="match status" value="1"/>
</dbReference>
<evidence type="ECO:0000256" key="12">
    <source>
        <dbReference type="SAM" id="MobiDB-lite"/>
    </source>
</evidence>
<dbReference type="InterPro" id="IPR026951">
    <property type="entry name" value="PPIL2_U-box_dom"/>
</dbReference>
<dbReference type="InterPro" id="IPR029000">
    <property type="entry name" value="Cyclophilin-like_dom_sf"/>
</dbReference>
<evidence type="ECO:0000256" key="2">
    <source>
        <dbReference type="ARBA" id="ARBA00000971"/>
    </source>
</evidence>
<comment type="caution">
    <text evidence="15">The sequence shown here is derived from an EMBL/GenBank/DDBJ whole genome shotgun (WGS) entry which is preliminary data.</text>
</comment>
<gene>
    <name evidence="15" type="ORF">INT44_008962</name>
</gene>
<evidence type="ECO:0000256" key="1">
    <source>
        <dbReference type="ARBA" id="ARBA00000900"/>
    </source>
</evidence>
<sequence length="1006" mass="114224">MPVPAEVLDRSDSMQTEIPTIANSLFISSFNEASNYSKGFNATRPAKDTARHLHHVTSTEDEIDLLSEKGEQLKEKALSIIKKLVPEWSDVENIVLDRISGAMTNAVFFVTAQNPYRRVLLRVYGIGCDQLVDREQELNWLSILSRHGIGALLLGTFTNGRVEQYLDCQTLTRDDIRDPQTSCQIARGLYELHAISQIYPSKRTDIPEVWKNIAKWIPIVESILPALEKRSEHHRSMIERFDLPQVFAELPLFKQHLDTLHSPIVFTHNDTQYGNIMRFRDESGRLVVVDFEYCGYNPRGFDLANHFCEWTADYHSDEPAKLHPSRYPTLAEQVRFLESYLDERDLAQGTVSSSFQRQNDVQQLLREIEGYVLASHFMWGLWGFIQANQSEIDYDFFQYGTERMTSFIDGWTIWKAKIRDFSSRQDCFLVFRLLLFFSRNSNRDVFHTSMGKWTDKLYITHSEWSGEVGQHSASAGSAGKRSSDGFKRLPFYCCSLSLQPFEHPVCTPEGIVFDLVNIVPYLKKYGTNPVTGKKLDAKDLIKLNFFKNENGDYHCPVTFKAFSEHTAIAAVKTSGNVFAYDTIERLNAKAKYWRDLVTDEAFTRKDIIMIQDPHNMENRDLSTFHYKKNDLKVVDAEAEKERNNPLSKINLTGTTGRVLAEMTGKTDKVAATSSDDKDSPASPSTTVAKQTPKTPAASVRTKAATPFNAAHYSQGYAAASLTSTAVGPVTVNESALIDEEEFMYKHIKTKAYASLQTNLGNLNIELFSDKTPRTCHNFIQLAKTGYYKDVPFHRSIKNFMIQGGDPTGTGRGGESIWKAKFPDELRGSLSHNERGILSMANSGKDTNGSQFFITYRPCTHLDMKHTIFGKVVGGLDVLNKMEAIPADEDDRPEKPIKIKDILVFVDPYEEYHNKLEKRLKRQASGEYEQEKKEKARLQREKDDAMGWFGPNKKKNGTAKPTTSIGKYIGDASKKRDTLDDGDDGLPQFSEKKKVKNNSNYGNFDNF</sequence>
<dbReference type="InterPro" id="IPR011009">
    <property type="entry name" value="Kinase-like_dom_sf"/>
</dbReference>
<keyword evidence="16" id="KW-1185">Reference proteome</keyword>
<dbReference type="GO" id="GO:0005737">
    <property type="term" value="C:cytoplasm"/>
    <property type="evidence" value="ECO:0007669"/>
    <property type="project" value="TreeGrafter"/>
</dbReference>
<evidence type="ECO:0000256" key="5">
    <source>
        <dbReference type="ARBA" id="ARBA00007930"/>
    </source>
</evidence>
<evidence type="ECO:0000313" key="15">
    <source>
        <dbReference type="EMBL" id="KAG2183951.1"/>
    </source>
</evidence>
<dbReference type="InterPro" id="IPR013083">
    <property type="entry name" value="Znf_RING/FYVE/PHD"/>
</dbReference>
<dbReference type="GO" id="GO:0004305">
    <property type="term" value="F:ethanolamine kinase activity"/>
    <property type="evidence" value="ECO:0007669"/>
    <property type="project" value="TreeGrafter"/>
</dbReference>
<dbReference type="InterPro" id="IPR003613">
    <property type="entry name" value="Ubox_domain"/>
</dbReference>
<dbReference type="Gene3D" id="3.90.1200.10">
    <property type="match status" value="1"/>
</dbReference>
<dbReference type="CDD" id="cd01923">
    <property type="entry name" value="cyclophilin_RING"/>
    <property type="match status" value="1"/>
</dbReference>
<comment type="similarity">
    <text evidence="11">Belongs to the choline/ethanolamine kinase family.</text>
</comment>
<dbReference type="PANTHER" id="PTHR22603">
    <property type="entry name" value="CHOLINE/ETHANOALAMINE KINASE"/>
    <property type="match status" value="1"/>
</dbReference>
<dbReference type="CDD" id="cd16663">
    <property type="entry name" value="RING-Ubox_PPIL2"/>
    <property type="match status" value="1"/>
</dbReference>
<dbReference type="PROSITE" id="PS00170">
    <property type="entry name" value="CSA_PPIASE_1"/>
    <property type="match status" value="1"/>
</dbReference>
<dbReference type="PRINTS" id="PR00153">
    <property type="entry name" value="CSAPPISMRASE"/>
</dbReference>
<evidence type="ECO:0008006" key="17">
    <source>
        <dbReference type="Google" id="ProtNLM"/>
    </source>
</evidence>
<evidence type="ECO:0000256" key="11">
    <source>
        <dbReference type="ARBA" id="ARBA00038211"/>
    </source>
</evidence>